<gene>
    <name evidence="2" type="ORF">FA13DRAFT_1703925</name>
</gene>
<feature type="compositionally biased region" description="Polar residues" evidence="1">
    <location>
        <begin position="204"/>
        <end position="219"/>
    </location>
</feature>
<dbReference type="STRING" id="71717.A0A4Y7U1M3"/>
<feature type="compositionally biased region" description="Low complexity" evidence="1">
    <location>
        <begin position="150"/>
        <end position="161"/>
    </location>
</feature>
<dbReference type="Proteomes" id="UP000298030">
    <property type="component" value="Unassembled WGS sequence"/>
</dbReference>
<evidence type="ECO:0000313" key="3">
    <source>
        <dbReference type="Proteomes" id="UP000298030"/>
    </source>
</evidence>
<evidence type="ECO:0000256" key="1">
    <source>
        <dbReference type="SAM" id="MobiDB-lite"/>
    </source>
</evidence>
<feature type="compositionally biased region" description="Low complexity" evidence="1">
    <location>
        <begin position="945"/>
        <end position="955"/>
    </location>
</feature>
<evidence type="ECO:0000313" key="2">
    <source>
        <dbReference type="EMBL" id="TEB39692.1"/>
    </source>
</evidence>
<keyword evidence="3" id="KW-1185">Reference proteome</keyword>
<sequence length="1435" mass="157875">MDTSHVCSACQLAFSAPHLLTRHQRGFCLEASRQLAQSQGMRKRFKLANASFFQPRSSGRAGVYADGPGPTRRRKTPYGYENEVEEGRKDANDGRESPADAMIQSPDPEGPSLEDVQKHHRGTQKDGEALEHAFQDQVLGAETPLPPDTSPALPCSSSSSPSHYKWFEGLPNRFNLWRRYFGSSYPDRDPEKHTDIMDLREGPEQNSEPGDPIATTTSKVGVPANNGLTTTTTTVTTETAAVKAKAQPATTATANAQSPSFLRPFPNLASFELGEWYIQGGAQFSVDGLKRLVDLAQRPGFAKDILEADWSKIFQQLRGPGERVELVKGMTMGTDDDEGDKEDKGSVNQIGVSEWVDDDGWMTSPVTLPIPLLGKTRKRVVGTLYHRSIVSIVREKIADEAEAPYFHYEPFELYWRPNSKAPAQRVHSELYNSDAFMKAHQELQNSPPEPGCTRPRVVIGLMFWSDETHVSSFSAEKLWPCYMAFANESKYRRCRPTLNLYHHIAYFDKLASSFKDYVTAQTGGGNIPDKLMPWLNQEILHAQWAIILGDKELQRAIRNGFVQACPDKVERRFYIRIFTYSADYPGKASGHLMLISTIRQQGNHPCPRCLVHKSNLDQMGTPKDLADREALARLDDPTRRALVETARAKLLGSGVAVTNPGVDGPLKGQSYQPVWNAFSSPSLTAVGFNIFSALTVDLLHEFEQGIWKDLFVHLLRILDASGTKNSLKHKLDVRFRHVPGFGRAIRRFGEDVSAMKRGAARDWEDLLQCSMPVFEGLLPNSTHSETILALIAICAEWHALAKLRIQTDETLGLLQNATPVSAKKLRQWNPTPSFKFGKKNEKKKKGAKTESTASMGFGLKDEQGRGGETDGSRGKAKGIGQPRKERGKATKAKAKVPRENRNDPLGHPDFVQGSSGSGLGPSGEEATMDDPVSDDGDDEEGRNTAAAKEGAAKEGASGKRPVKLSNGKPKFHFLGDYVRTIRMLGTTDNYTTEGGELMHRGGKRLVQALLQEEYSERGSPNTSVQREINRLMAKDKLGEEDENAGAIKDHHPHNYIGMSQNSELNLSSFAAVVGGTERTWQDPLAGCRKFVTALDRVPTRSNGAGRKAVEPANNPEIHLTAVPGRERTSNGCQRGSTAGVACAHATRRQRPLTATPWDAVSKFATRALTCRGSPTFRGRDGCHTCFLQESPHLLAQDYAHGDVCNIMIANPKFKGSKGQDRVGDKDISPYLYARVLGIYHGEVGYSGELSPGVGRPLSGLTNVEFLWVRWYDTISKSETGSTLPLDCVRFRDIRAPNATGFVNAVDVLRAAHIIPRFSHGKLYPTGQGLSKIARDGADWCQYYVNRYISYFTLSVTGLLKPSFIRFADQDMFMRYQIGFAVGHTTGPIAPDLDEDAGLISVSSPGGLEVDGSGGLPMDGVIDSVVTVDGTVPMEL</sequence>
<feature type="region of interest" description="Disordered" evidence="1">
    <location>
        <begin position="824"/>
        <end position="968"/>
    </location>
</feature>
<reference evidence="2 3" key="1">
    <citation type="journal article" date="2019" name="Nat. Ecol. Evol.">
        <title>Megaphylogeny resolves global patterns of mushroom evolution.</title>
        <authorList>
            <person name="Varga T."/>
            <person name="Krizsan K."/>
            <person name="Foldi C."/>
            <person name="Dima B."/>
            <person name="Sanchez-Garcia M."/>
            <person name="Sanchez-Ramirez S."/>
            <person name="Szollosi G.J."/>
            <person name="Szarkandi J.G."/>
            <person name="Papp V."/>
            <person name="Albert L."/>
            <person name="Andreopoulos W."/>
            <person name="Angelini C."/>
            <person name="Antonin V."/>
            <person name="Barry K.W."/>
            <person name="Bougher N.L."/>
            <person name="Buchanan P."/>
            <person name="Buyck B."/>
            <person name="Bense V."/>
            <person name="Catcheside P."/>
            <person name="Chovatia M."/>
            <person name="Cooper J."/>
            <person name="Damon W."/>
            <person name="Desjardin D."/>
            <person name="Finy P."/>
            <person name="Geml J."/>
            <person name="Haridas S."/>
            <person name="Hughes K."/>
            <person name="Justo A."/>
            <person name="Karasinski D."/>
            <person name="Kautmanova I."/>
            <person name="Kiss B."/>
            <person name="Kocsube S."/>
            <person name="Kotiranta H."/>
            <person name="LaButti K.M."/>
            <person name="Lechner B.E."/>
            <person name="Liimatainen K."/>
            <person name="Lipzen A."/>
            <person name="Lukacs Z."/>
            <person name="Mihaltcheva S."/>
            <person name="Morgado L.N."/>
            <person name="Niskanen T."/>
            <person name="Noordeloos M.E."/>
            <person name="Ohm R.A."/>
            <person name="Ortiz-Santana B."/>
            <person name="Ovrebo C."/>
            <person name="Racz N."/>
            <person name="Riley R."/>
            <person name="Savchenko A."/>
            <person name="Shiryaev A."/>
            <person name="Soop K."/>
            <person name="Spirin V."/>
            <person name="Szebenyi C."/>
            <person name="Tomsovsky M."/>
            <person name="Tulloss R.E."/>
            <person name="Uehling J."/>
            <person name="Grigoriev I.V."/>
            <person name="Vagvolgyi C."/>
            <person name="Papp T."/>
            <person name="Martin F.M."/>
            <person name="Miettinen O."/>
            <person name="Hibbett D.S."/>
            <person name="Nagy L.G."/>
        </authorList>
    </citation>
    <scope>NUCLEOTIDE SEQUENCE [LARGE SCALE GENOMIC DNA]</scope>
    <source>
        <strain evidence="2 3">FP101781</strain>
    </source>
</reference>
<accession>A0A4Y7U1M3</accession>
<dbReference type="EMBL" id="QPFP01000001">
    <property type="protein sequence ID" value="TEB39692.1"/>
    <property type="molecule type" value="Genomic_DNA"/>
</dbReference>
<feature type="compositionally biased region" description="Acidic residues" evidence="1">
    <location>
        <begin position="926"/>
        <end position="940"/>
    </location>
</feature>
<organism evidence="2 3">
    <name type="scientific">Coprinellus micaceus</name>
    <name type="common">Glistening ink-cap mushroom</name>
    <name type="synonym">Coprinus micaceus</name>
    <dbReference type="NCBI Taxonomy" id="71717"/>
    <lineage>
        <taxon>Eukaryota</taxon>
        <taxon>Fungi</taxon>
        <taxon>Dikarya</taxon>
        <taxon>Basidiomycota</taxon>
        <taxon>Agaricomycotina</taxon>
        <taxon>Agaricomycetes</taxon>
        <taxon>Agaricomycetidae</taxon>
        <taxon>Agaricales</taxon>
        <taxon>Agaricineae</taxon>
        <taxon>Psathyrellaceae</taxon>
        <taxon>Coprinellus</taxon>
    </lineage>
</organism>
<protein>
    <submittedName>
        <fullName evidence="2">Uncharacterized protein</fullName>
    </submittedName>
</protein>
<feature type="region of interest" description="Disordered" evidence="1">
    <location>
        <begin position="57"/>
        <end position="125"/>
    </location>
</feature>
<feature type="compositionally biased region" description="Basic and acidic residues" evidence="1">
    <location>
        <begin position="85"/>
        <end position="98"/>
    </location>
</feature>
<feature type="region of interest" description="Disordered" evidence="1">
    <location>
        <begin position="141"/>
        <end position="161"/>
    </location>
</feature>
<feature type="compositionally biased region" description="Basic and acidic residues" evidence="1">
    <location>
        <begin position="859"/>
        <end position="873"/>
    </location>
</feature>
<feature type="compositionally biased region" description="Basic residues" evidence="1">
    <location>
        <begin position="836"/>
        <end position="846"/>
    </location>
</feature>
<feature type="region of interest" description="Disordered" evidence="1">
    <location>
        <begin position="200"/>
        <end position="230"/>
    </location>
</feature>
<dbReference type="InterPro" id="IPR041078">
    <property type="entry name" value="Plavaka"/>
</dbReference>
<proteinExistence type="predicted"/>
<name>A0A4Y7U1M3_COPMI</name>
<feature type="compositionally biased region" description="Basic and acidic residues" evidence="1">
    <location>
        <begin position="896"/>
        <end position="906"/>
    </location>
</feature>
<comment type="caution">
    <text evidence="2">The sequence shown here is derived from an EMBL/GenBank/DDBJ whole genome shotgun (WGS) entry which is preliminary data.</text>
</comment>
<dbReference type="Pfam" id="PF18759">
    <property type="entry name" value="Plavaka"/>
    <property type="match status" value="1"/>
</dbReference>